<dbReference type="PANTHER" id="PTHR34106:SF5">
    <property type="entry name" value="GLYCOSIDASE"/>
    <property type="match status" value="1"/>
</dbReference>
<dbReference type="PIRSF" id="PIRSF016202">
    <property type="entry name" value="PH1107"/>
    <property type="match status" value="1"/>
</dbReference>
<evidence type="ECO:0000256" key="2">
    <source>
        <dbReference type="ARBA" id="ARBA00022679"/>
    </source>
</evidence>
<dbReference type="InterPro" id="IPR023296">
    <property type="entry name" value="Glyco_hydro_beta-prop_sf"/>
</dbReference>
<dbReference type="SUPFAM" id="SSF75005">
    <property type="entry name" value="Arabinanase/levansucrase/invertase"/>
    <property type="match status" value="1"/>
</dbReference>
<dbReference type="EMBL" id="CAJRAY010000043">
    <property type="protein sequence ID" value="CAG5086428.1"/>
    <property type="molecule type" value="Genomic_DNA"/>
</dbReference>
<comment type="similarity">
    <text evidence="3">Belongs to the glycosyl hydrolase 130 family.</text>
</comment>
<accession>A0ABM8V494</accession>
<proteinExistence type="inferred from homology"/>
<protein>
    <submittedName>
        <fullName evidence="4">Glycosylase</fullName>
    </submittedName>
</protein>
<organism evidence="4 5">
    <name type="scientific">Thermobacillus xylanilyticus</name>
    <dbReference type="NCBI Taxonomy" id="76633"/>
    <lineage>
        <taxon>Bacteria</taxon>
        <taxon>Bacillati</taxon>
        <taxon>Bacillota</taxon>
        <taxon>Bacilli</taxon>
        <taxon>Bacillales</taxon>
        <taxon>Paenibacillaceae</taxon>
        <taxon>Thermobacillus</taxon>
    </lineage>
</organism>
<keyword evidence="2" id="KW-0808">Transferase</keyword>
<dbReference type="RefSeq" id="WP_213484514.1">
    <property type="nucleotide sequence ID" value="NZ_CAJRAY010000043.1"/>
</dbReference>
<dbReference type="Gene3D" id="2.115.10.20">
    <property type="entry name" value="Glycosyl hydrolase domain, family 43"/>
    <property type="match status" value="1"/>
</dbReference>
<dbReference type="Proteomes" id="UP000681526">
    <property type="component" value="Unassembled WGS sequence"/>
</dbReference>
<evidence type="ECO:0000256" key="1">
    <source>
        <dbReference type="ARBA" id="ARBA00022676"/>
    </source>
</evidence>
<evidence type="ECO:0000313" key="5">
    <source>
        <dbReference type="Proteomes" id="UP000681526"/>
    </source>
</evidence>
<sequence>MRVKPQIGVRRSPLNPLITPADVKPSFPDWEVLGAFNAGVAECGDEIVLLLRVAERPRQTDPGKVTVPVLRADASGFGESSVCIVELDRIDPDLDFSDLRVVKNRRGETIYLTTLSHLRVARSRDGERFTIDEQPSVVPAGPLETWGIEDPRITKIDDRFLVTYSAVSEKGVAVGLLSTRDFRSFTREGTILAPTNKDVVLFPEKINGKYMMVHRPVPEGIGKPEMWIAESPDLIHWGNHRFLMGISESGWDSARIGAGCVPIRTDEGWLLLYHGADSGHRYCMGAVLLDLNDPGRVIARTAEPFMSPEAEYETTGFFAGVVFACGAIVKDGRVTMYYGVSDESTASATFQLEEVFNLLK</sequence>
<dbReference type="CDD" id="cd18612">
    <property type="entry name" value="GH130_Lin0857-like"/>
    <property type="match status" value="1"/>
</dbReference>
<dbReference type="Pfam" id="PF04041">
    <property type="entry name" value="Glyco_hydro_130"/>
    <property type="match status" value="1"/>
</dbReference>
<dbReference type="PANTHER" id="PTHR34106">
    <property type="entry name" value="GLYCOSIDASE"/>
    <property type="match status" value="1"/>
</dbReference>
<evidence type="ECO:0000313" key="4">
    <source>
        <dbReference type="EMBL" id="CAG5086428.1"/>
    </source>
</evidence>
<reference evidence="4 5" key="1">
    <citation type="submission" date="2021-04" db="EMBL/GenBank/DDBJ databases">
        <authorList>
            <person name="Rakotoarivonina H."/>
        </authorList>
    </citation>
    <scope>NUCLEOTIDE SEQUENCE [LARGE SCALE GENOMIC DNA]</scope>
    <source>
        <strain evidence="4 5">XE</strain>
    </source>
</reference>
<keyword evidence="5" id="KW-1185">Reference proteome</keyword>
<gene>
    <name evidence="4" type="primary">txxe 2513</name>
    <name evidence="4" type="ORF">TXXE_10075</name>
</gene>
<name>A0ABM8V494_THEXY</name>
<evidence type="ECO:0000256" key="3">
    <source>
        <dbReference type="ARBA" id="ARBA00024356"/>
    </source>
</evidence>
<keyword evidence="1" id="KW-0328">Glycosyltransferase</keyword>
<comment type="caution">
    <text evidence="4">The sequence shown here is derived from an EMBL/GenBank/DDBJ whole genome shotgun (WGS) entry which is preliminary data.</text>
</comment>
<dbReference type="InterPro" id="IPR007184">
    <property type="entry name" value="Mannoside_phosphorylase"/>
</dbReference>